<organism evidence="2 3">
    <name type="scientific">Hortaea werneckii</name>
    <name type="common">Black yeast</name>
    <name type="synonym">Cladosporium werneckii</name>
    <dbReference type="NCBI Taxonomy" id="91943"/>
    <lineage>
        <taxon>Eukaryota</taxon>
        <taxon>Fungi</taxon>
        <taxon>Dikarya</taxon>
        <taxon>Ascomycota</taxon>
        <taxon>Pezizomycotina</taxon>
        <taxon>Dothideomycetes</taxon>
        <taxon>Dothideomycetidae</taxon>
        <taxon>Mycosphaerellales</taxon>
        <taxon>Teratosphaeriaceae</taxon>
        <taxon>Hortaea</taxon>
    </lineage>
</organism>
<sequence length="592" mass="65364">MPGNFSIIKSYSTEPISLQKATYFTWIPWETGDSNSKYRDTQPSRIALYDEKLACEAAPGRFNCTEACEQPSLIWNSSYTFHNCLAYLAISALMSNGNLTDESLAIAKAAGFTESQQISNAIESGITECAASVCDSSSESWYCDPSYRTNLASFSNVTALNAEPSLWHYNLDYAATNTVYRICYGSKAHANLDIAGIGVYISYLMQVGIVLAAYLYDRTLSTWLPKTARFLAFRSANTLAKVDNLCAAIDATHRPALIAGLVDFQKAQCYFAITLQGCALFAIWKGGPLLEAATKTQASLTTAIIGHVAALGMVCIVFTLYILHNARRSSIYVSTVSALAISISMITWTRTRTQVELKTTGLEADIPDVPACGGKVDPRKLCGVYSDPSFTMLEAPIVSISSLALLWILVRQACGLLAHLQAWRHASLQRLRPAWWQTAQHRCRGLPEIPVRIAVTTLRFLWVRCRHGLAEATFLVMAAFMIVIFSNPYSDGRPWQDNSKWTFGQLIAVTIWAPILIELLYSAIFGVEEAQEHRLIAPFKVTKQAINPVEDNSKIPLNNGKQDTFYRRLDSPSEMELPLVYVQDGVSAPSGQ</sequence>
<comment type="caution">
    <text evidence="2">The sequence shown here is derived from an EMBL/GenBank/DDBJ whole genome shotgun (WGS) entry which is preliminary data.</text>
</comment>
<feature type="transmembrane region" description="Helical" evidence="1">
    <location>
        <begin position="468"/>
        <end position="486"/>
    </location>
</feature>
<dbReference type="Proteomes" id="UP000270230">
    <property type="component" value="Unassembled WGS sequence"/>
</dbReference>
<evidence type="ECO:0000313" key="2">
    <source>
        <dbReference type="EMBL" id="RMY31381.1"/>
    </source>
</evidence>
<gene>
    <name evidence="2" type="ORF">D0865_15015</name>
</gene>
<reference evidence="2 3" key="1">
    <citation type="journal article" date="2018" name="BMC Genomics">
        <title>Genomic evidence for intraspecific hybridization in a clonal and extremely halotolerant yeast.</title>
        <authorList>
            <person name="Gostincar C."/>
            <person name="Stajich J.E."/>
            <person name="Zupancic J."/>
            <person name="Zalar P."/>
            <person name="Gunde-Cimerman N."/>
        </authorList>
    </citation>
    <scope>NUCLEOTIDE SEQUENCE [LARGE SCALE GENOMIC DNA]</scope>
    <source>
        <strain evidence="2 3">EXF-151</strain>
    </source>
</reference>
<dbReference type="AlphaFoldDB" id="A0A3M7AV97"/>
<protein>
    <submittedName>
        <fullName evidence="2">Uncharacterized protein</fullName>
    </submittedName>
</protein>
<keyword evidence="1" id="KW-1133">Transmembrane helix</keyword>
<feature type="transmembrane region" description="Helical" evidence="1">
    <location>
        <begin position="197"/>
        <end position="216"/>
    </location>
</feature>
<keyword evidence="1" id="KW-0812">Transmembrane</keyword>
<dbReference type="EMBL" id="QWIN01002321">
    <property type="protein sequence ID" value="RMY31381.1"/>
    <property type="molecule type" value="Genomic_DNA"/>
</dbReference>
<evidence type="ECO:0000313" key="3">
    <source>
        <dbReference type="Proteomes" id="UP000270230"/>
    </source>
</evidence>
<dbReference type="OrthoDB" id="4582561at2759"/>
<feature type="transmembrane region" description="Helical" evidence="1">
    <location>
        <begin position="506"/>
        <end position="527"/>
    </location>
</feature>
<accession>A0A3M7AV97</accession>
<feature type="transmembrane region" description="Helical" evidence="1">
    <location>
        <begin position="330"/>
        <end position="348"/>
    </location>
</feature>
<name>A0A3M7AV97_HORWE</name>
<evidence type="ECO:0000256" key="1">
    <source>
        <dbReference type="SAM" id="Phobius"/>
    </source>
</evidence>
<feature type="transmembrane region" description="Helical" evidence="1">
    <location>
        <begin position="397"/>
        <end position="420"/>
    </location>
</feature>
<feature type="transmembrane region" description="Helical" evidence="1">
    <location>
        <begin position="304"/>
        <end position="323"/>
    </location>
</feature>
<keyword evidence="1" id="KW-0472">Membrane</keyword>
<feature type="transmembrane region" description="Helical" evidence="1">
    <location>
        <begin position="267"/>
        <end position="284"/>
    </location>
</feature>
<proteinExistence type="predicted"/>